<dbReference type="GO" id="GO:0004519">
    <property type="term" value="F:endonuclease activity"/>
    <property type="evidence" value="ECO:0007669"/>
    <property type="project" value="UniProtKB-KW"/>
</dbReference>
<keyword evidence="2" id="KW-0540">Nuclease</keyword>
<keyword evidence="2" id="KW-0255">Endonuclease</keyword>
<dbReference type="EMBL" id="JBBMFM010000067">
    <property type="protein sequence ID" value="MEQ2426585.1"/>
    <property type="molecule type" value="Genomic_DNA"/>
</dbReference>
<accession>A0ABV1D9A2</accession>
<feature type="domain" description="HNH nuclease" evidence="1">
    <location>
        <begin position="151"/>
        <end position="203"/>
    </location>
</feature>
<reference evidence="2 3" key="1">
    <citation type="submission" date="2024-03" db="EMBL/GenBank/DDBJ databases">
        <title>Human intestinal bacterial collection.</title>
        <authorList>
            <person name="Pauvert C."/>
            <person name="Hitch T.C.A."/>
            <person name="Clavel T."/>
        </authorList>
    </citation>
    <scope>NUCLEOTIDE SEQUENCE [LARGE SCALE GENOMIC DNA]</scope>
    <source>
        <strain evidence="2 3">CLA-SR-H021</strain>
    </source>
</reference>
<keyword evidence="2" id="KW-0378">Hydrolase</keyword>
<comment type="caution">
    <text evidence="2">The sequence shown here is derived from an EMBL/GenBank/DDBJ whole genome shotgun (WGS) entry which is preliminary data.</text>
</comment>
<name>A0ABV1D9A2_9FIRM</name>
<dbReference type="Pfam" id="PF13391">
    <property type="entry name" value="HNH_2"/>
    <property type="match status" value="1"/>
</dbReference>
<protein>
    <submittedName>
        <fullName evidence="2">HNH endonuclease</fullName>
    </submittedName>
</protein>
<sequence length="259" mass="29551">MDRRGIKWSKEETILAFDLYCKMSFGKISSTNKEIIELATLLERSPGSVALKMHNLAHFDPVLQKRNVTAMAHGSKLDKEVWGEFSNDWEELSFQARKILARKKEEAVEGILADAEIQTLPEGKAKDQIVRNRIGQHFFRMAVLNSYDNRCCITGLAIPDLLIASHIKPWKDSDSKTERTNPMNGLSLNALHDKAFDKGLISITTDYRVIISSALKHSLKGNNMEDWLLEFAGKKIKMPSKFAPDKRFLEYHNDVIFQK</sequence>
<dbReference type="InterPro" id="IPR003615">
    <property type="entry name" value="HNH_nuc"/>
</dbReference>
<evidence type="ECO:0000313" key="3">
    <source>
        <dbReference type="Proteomes" id="UP001454086"/>
    </source>
</evidence>
<organism evidence="2 3">
    <name type="scientific">Enterocloster hominis</name>
    <name type="common">ex Hitch et al. 2024</name>
    <dbReference type="NCBI Taxonomy" id="1917870"/>
    <lineage>
        <taxon>Bacteria</taxon>
        <taxon>Bacillati</taxon>
        <taxon>Bacillota</taxon>
        <taxon>Clostridia</taxon>
        <taxon>Lachnospirales</taxon>
        <taxon>Lachnospiraceae</taxon>
        <taxon>Enterocloster</taxon>
    </lineage>
</organism>
<evidence type="ECO:0000313" key="2">
    <source>
        <dbReference type="EMBL" id="MEQ2426585.1"/>
    </source>
</evidence>
<proteinExistence type="predicted"/>
<keyword evidence="3" id="KW-1185">Reference proteome</keyword>
<evidence type="ECO:0000259" key="1">
    <source>
        <dbReference type="Pfam" id="PF13391"/>
    </source>
</evidence>
<gene>
    <name evidence="2" type="ORF">WMQ36_16560</name>
</gene>
<dbReference type="RefSeq" id="WP_008722147.1">
    <property type="nucleotide sequence ID" value="NZ_JBBMFM010000067.1"/>
</dbReference>
<dbReference type="Proteomes" id="UP001454086">
    <property type="component" value="Unassembled WGS sequence"/>
</dbReference>